<keyword evidence="6" id="KW-1185">Reference proteome</keyword>
<dbReference type="Gene3D" id="2.40.50.140">
    <property type="entry name" value="Nucleic acid-binding proteins"/>
    <property type="match status" value="1"/>
</dbReference>
<feature type="region of interest" description="Disordered" evidence="4">
    <location>
        <begin position="326"/>
        <end position="347"/>
    </location>
</feature>
<proteinExistence type="inferred from homology"/>
<name>A0A5J5FSE3_9GAMM</name>
<comment type="caution">
    <text evidence="5">The sequence shown here is derived from an EMBL/GenBank/DDBJ whole genome shotgun (WGS) entry which is preliminary data.</text>
</comment>
<evidence type="ECO:0000313" key="5">
    <source>
        <dbReference type="EMBL" id="KAA8995865.1"/>
    </source>
</evidence>
<dbReference type="GO" id="GO:0009295">
    <property type="term" value="C:nucleoid"/>
    <property type="evidence" value="ECO:0007669"/>
    <property type="project" value="TreeGrafter"/>
</dbReference>
<dbReference type="EMBL" id="VYKJ01000016">
    <property type="protein sequence ID" value="KAA8995865.1"/>
    <property type="molecule type" value="Genomic_DNA"/>
</dbReference>
<sequence length="347" mass="39941">MRHRSGLPQRIDLNLWLIFRPLRQMNLPPMGQTLTYRRLLRQSPETTMTDPASIYQALTREDWFAYESCLKGLLRVREPQLSAQSAADAAATLHQLQTRIIHRAWRWPLRNLPLLLCRGPARSGANFLRWRNQQNNRSGTPAWRALLQDASQPPQIRDALLAIEQARILFNMQMSITTFCCARSVNAPSKWLTPVQPRYRRQPPLQHINTRIINMAQRGLNKVCLIGFLGQDPEVRYTADKQPVTVFSIATGDIWKDKETGETKERTQWHRIVVYNKLAEIAAKHLKKGTQVYLEGRLQVRKWQDNLGAERLSTEVVIDINGTLHMLSSKPDTDKEPGSSPETENNE</sequence>
<dbReference type="OrthoDB" id="9809878at2"/>
<dbReference type="InterPro" id="IPR000424">
    <property type="entry name" value="Primosome_PriB/ssb"/>
</dbReference>
<dbReference type="Proteomes" id="UP000335415">
    <property type="component" value="Unassembled WGS sequence"/>
</dbReference>
<dbReference type="InterPro" id="IPR011344">
    <property type="entry name" value="ssDNA-bd"/>
</dbReference>
<gene>
    <name evidence="5" type="primary">ssb</name>
    <name evidence="5" type="ORF">FJU30_23110</name>
</gene>
<accession>A0A5J5FSE3</accession>
<dbReference type="PANTHER" id="PTHR10302">
    <property type="entry name" value="SINGLE-STRANDED DNA-BINDING PROTEIN"/>
    <property type="match status" value="1"/>
</dbReference>
<dbReference type="AlphaFoldDB" id="A0A5J5FSE3"/>
<comment type="subunit">
    <text evidence="2">Homotetramer.</text>
</comment>
<dbReference type="Pfam" id="PF00436">
    <property type="entry name" value="SSB"/>
    <property type="match status" value="1"/>
</dbReference>
<reference evidence="5 6" key="1">
    <citation type="submission" date="2019-09" db="EMBL/GenBank/DDBJ databases">
        <authorList>
            <person name="Li Y."/>
        </authorList>
    </citation>
    <scope>NUCLEOTIDE SEQUENCE [LARGE SCALE GENOMIC DNA]</scope>
    <source>
        <strain evidence="5 6">L3-3HA</strain>
    </source>
</reference>
<dbReference type="NCBIfam" id="TIGR00621">
    <property type="entry name" value="ssb"/>
    <property type="match status" value="1"/>
</dbReference>
<dbReference type="CDD" id="cd04496">
    <property type="entry name" value="SSB_OBF"/>
    <property type="match status" value="1"/>
</dbReference>
<dbReference type="GO" id="GO:0006260">
    <property type="term" value="P:DNA replication"/>
    <property type="evidence" value="ECO:0007669"/>
    <property type="project" value="InterPro"/>
</dbReference>
<keyword evidence="1 2" id="KW-0238">DNA-binding</keyword>
<comment type="caution">
    <text evidence="2">Lacks conserved residue(s) required for the propagation of feature annotation.</text>
</comment>
<dbReference type="GO" id="GO:0003697">
    <property type="term" value="F:single-stranded DNA binding"/>
    <property type="evidence" value="ECO:0007669"/>
    <property type="project" value="UniProtKB-UniRule"/>
</dbReference>
<dbReference type="InterPro" id="IPR021502">
    <property type="entry name" value="DUF3158"/>
</dbReference>
<evidence type="ECO:0000256" key="4">
    <source>
        <dbReference type="SAM" id="MobiDB-lite"/>
    </source>
</evidence>
<evidence type="ECO:0000256" key="3">
    <source>
        <dbReference type="RuleBase" id="RU000524"/>
    </source>
</evidence>
<dbReference type="SUPFAM" id="SSF50249">
    <property type="entry name" value="Nucleic acid-binding proteins"/>
    <property type="match status" value="1"/>
</dbReference>
<dbReference type="Pfam" id="PF11358">
    <property type="entry name" value="DUF3158"/>
    <property type="match status" value="1"/>
</dbReference>
<feature type="DNA-binding region" evidence="2">
    <location>
        <begin position="269"/>
        <end position="275"/>
    </location>
</feature>
<dbReference type="PANTHER" id="PTHR10302:SF27">
    <property type="entry name" value="SINGLE-STRANDED DNA-BINDING PROTEIN"/>
    <property type="match status" value="1"/>
</dbReference>
<protein>
    <recommendedName>
        <fullName evidence="2 3">Single-stranded DNA-binding protein</fullName>
        <shortName evidence="2">SSB</shortName>
    </recommendedName>
</protein>
<dbReference type="InterPro" id="IPR012340">
    <property type="entry name" value="NA-bd_OB-fold"/>
</dbReference>
<evidence type="ECO:0000256" key="2">
    <source>
        <dbReference type="HAMAP-Rule" id="MF_00984"/>
    </source>
</evidence>
<organism evidence="5 6">
    <name type="scientific">Affinibrenneria salicis</name>
    <dbReference type="NCBI Taxonomy" id="2590031"/>
    <lineage>
        <taxon>Bacteria</taxon>
        <taxon>Pseudomonadati</taxon>
        <taxon>Pseudomonadota</taxon>
        <taxon>Gammaproteobacteria</taxon>
        <taxon>Enterobacterales</taxon>
        <taxon>Pectobacteriaceae</taxon>
        <taxon>Affinibrenneria</taxon>
    </lineage>
</organism>
<dbReference type="PROSITE" id="PS50935">
    <property type="entry name" value="SSB"/>
    <property type="match status" value="1"/>
</dbReference>
<evidence type="ECO:0000313" key="6">
    <source>
        <dbReference type="Proteomes" id="UP000335415"/>
    </source>
</evidence>
<dbReference type="HAMAP" id="MF_00984">
    <property type="entry name" value="SSB"/>
    <property type="match status" value="1"/>
</dbReference>
<evidence type="ECO:0000256" key="1">
    <source>
        <dbReference type="ARBA" id="ARBA00023125"/>
    </source>
</evidence>